<evidence type="ECO:0000259" key="2">
    <source>
        <dbReference type="Pfam" id="PF03413"/>
    </source>
</evidence>
<dbReference type="RefSeq" id="WP_090025197.1">
    <property type="nucleotide sequence ID" value="NZ_FNEB01000001.1"/>
</dbReference>
<organism evidence="3 4">
    <name type="scientific">Lutimaribacter saemankumensis</name>
    <dbReference type="NCBI Taxonomy" id="490829"/>
    <lineage>
        <taxon>Bacteria</taxon>
        <taxon>Pseudomonadati</taxon>
        <taxon>Pseudomonadota</taxon>
        <taxon>Alphaproteobacteria</taxon>
        <taxon>Rhodobacterales</taxon>
        <taxon>Roseobacteraceae</taxon>
        <taxon>Lutimaribacter</taxon>
    </lineage>
</organism>
<dbReference type="Gene3D" id="3.10.450.40">
    <property type="match status" value="1"/>
</dbReference>
<dbReference type="Proteomes" id="UP000199340">
    <property type="component" value="Unassembled WGS sequence"/>
</dbReference>
<name>A0A1G8GD15_9RHOB</name>
<sequence>MTHRILILVLSLLAAPVLADRDDHDRARHALEAGEILPLSAILEAATQVRPGRVIEIDLERDDGRWVYELELVSPEGHLYEMEIDAASGAVLDVEREEDDD</sequence>
<reference evidence="3 4" key="1">
    <citation type="submission" date="2016-10" db="EMBL/GenBank/DDBJ databases">
        <authorList>
            <person name="de Groot N.N."/>
        </authorList>
    </citation>
    <scope>NUCLEOTIDE SEQUENCE [LARGE SCALE GENOMIC DNA]</scope>
    <source>
        <strain evidence="3 4">DSM 28010</strain>
    </source>
</reference>
<keyword evidence="4" id="KW-1185">Reference proteome</keyword>
<feature type="domain" description="PepSY" evidence="2">
    <location>
        <begin position="37"/>
        <end position="95"/>
    </location>
</feature>
<evidence type="ECO:0000313" key="3">
    <source>
        <dbReference type="EMBL" id="SDH92181.1"/>
    </source>
</evidence>
<dbReference type="Pfam" id="PF03413">
    <property type="entry name" value="PepSY"/>
    <property type="match status" value="1"/>
</dbReference>
<dbReference type="EMBL" id="FNEB01000001">
    <property type="protein sequence ID" value="SDH92181.1"/>
    <property type="molecule type" value="Genomic_DNA"/>
</dbReference>
<dbReference type="STRING" id="490829.SAMN05421850_10124"/>
<accession>A0A1G8GD15</accession>
<feature type="chain" id="PRO_5011615002" evidence="1">
    <location>
        <begin position="20"/>
        <end position="101"/>
    </location>
</feature>
<dbReference type="AlphaFoldDB" id="A0A1G8GD15"/>
<gene>
    <name evidence="3" type="ORF">SAMN05421850_10124</name>
</gene>
<dbReference type="OrthoDB" id="7856745at2"/>
<keyword evidence="1" id="KW-0732">Signal</keyword>
<dbReference type="InterPro" id="IPR025711">
    <property type="entry name" value="PepSY"/>
</dbReference>
<protein>
    <submittedName>
        <fullName evidence="3">Peptidase propeptide and YPEB domain-containing protein</fullName>
    </submittedName>
</protein>
<evidence type="ECO:0000256" key="1">
    <source>
        <dbReference type="SAM" id="SignalP"/>
    </source>
</evidence>
<evidence type="ECO:0000313" key="4">
    <source>
        <dbReference type="Proteomes" id="UP000199340"/>
    </source>
</evidence>
<proteinExistence type="predicted"/>
<feature type="signal peptide" evidence="1">
    <location>
        <begin position="1"/>
        <end position="19"/>
    </location>
</feature>